<dbReference type="PANTHER" id="PTHR33392">
    <property type="entry name" value="POLYISOPRENYL-TEICHOIC ACID--PEPTIDOGLYCAN TEICHOIC ACID TRANSFERASE TAGU"/>
    <property type="match status" value="1"/>
</dbReference>
<evidence type="ECO:0000256" key="2">
    <source>
        <dbReference type="SAM" id="MobiDB-lite"/>
    </source>
</evidence>
<feature type="domain" description="LytR/CpsA/Psr regulator C-terminal" evidence="5">
    <location>
        <begin position="370"/>
        <end position="457"/>
    </location>
</feature>
<evidence type="ECO:0000256" key="1">
    <source>
        <dbReference type="ARBA" id="ARBA00006068"/>
    </source>
</evidence>
<keyword evidence="3" id="KW-1133">Transmembrane helix</keyword>
<feature type="domain" description="Cell envelope-related transcriptional attenuator" evidence="4">
    <location>
        <begin position="128"/>
        <end position="276"/>
    </location>
</feature>
<evidence type="ECO:0000313" key="6">
    <source>
        <dbReference type="EMBL" id="MEP1058601.1"/>
    </source>
</evidence>
<organism evidence="6 7">
    <name type="scientific">Stenomitos frigidus AS-A4</name>
    <dbReference type="NCBI Taxonomy" id="2933935"/>
    <lineage>
        <taxon>Bacteria</taxon>
        <taxon>Bacillati</taxon>
        <taxon>Cyanobacteriota</taxon>
        <taxon>Cyanophyceae</taxon>
        <taxon>Leptolyngbyales</taxon>
        <taxon>Leptolyngbyaceae</taxon>
        <taxon>Stenomitos</taxon>
    </lineage>
</organism>
<dbReference type="InterPro" id="IPR050922">
    <property type="entry name" value="LytR/CpsA/Psr_CW_biosynth"/>
</dbReference>
<feature type="compositionally biased region" description="Polar residues" evidence="2">
    <location>
        <begin position="10"/>
        <end position="20"/>
    </location>
</feature>
<dbReference type="InterPro" id="IPR027381">
    <property type="entry name" value="LytR/CpsA/Psr_C"/>
</dbReference>
<dbReference type="PANTHER" id="PTHR33392:SF6">
    <property type="entry name" value="POLYISOPRENYL-TEICHOIC ACID--PEPTIDOGLYCAN TEICHOIC ACID TRANSFERASE TAGU"/>
    <property type="match status" value="1"/>
</dbReference>
<comment type="caution">
    <text evidence="6">The sequence shown here is derived from an EMBL/GenBank/DDBJ whole genome shotgun (WGS) entry which is preliminary data.</text>
</comment>
<comment type="similarity">
    <text evidence="1">Belongs to the LytR/CpsA/Psr (LCP) family.</text>
</comment>
<accession>A0ABV0KH79</accession>
<keyword evidence="7" id="KW-1185">Reference proteome</keyword>
<dbReference type="Gene3D" id="3.30.70.2390">
    <property type="match status" value="1"/>
</dbReference>
<sequence length="462" mass="50391">MTKTERGAHVQQSDQASQPHSHLGATVPPQPSIAIPPSQSNPPARWLLKRLALVAAAAVSTAIGMTVAMMVPLPTGVASSTEGEKSPNGSLWQSGFQYQVGRPVNILVMGIDRVPQAKAGSKELFNGRSDTMLLLRVDPTDDSVKLLSIPRDTQVSIPTVGVTKVNDANVRGGSELAARTVSGLLNGISIDRYVRVDTAAFRELVDLLGGVEVYVPEKMSYVDQTQKLKIDLSPGLQTLNGDQAEQFARFRQDAYGDIGRVQRQQTLLKALLKRLTNPLVLPRLPGLVSAMQKYIDTNLSLEEMIALTSAGRKLSQGNFKMVMLPGRFSNPDEFVASYWIMNPEGRDRVLRQYFDVEAMDAATNQLRTQDLRVAIQNASSKPDAANELRAYLSNQGFSNVYIASDWSDKQKQTQIIAQQGDLSSAEMVQKLLNAGRVAADSTGDLDSDLTIRLGDDWVFPAK</sequence>
<evidence type="ECO:0000259" key="5">
    <source>
        <dbReference type="Pfam" id="PF13399"/>
    </source>
</evidence>
<reference evidence="6 7" key="1">
    <citation type="submission" date="2022-04" db="EMBL/GenBank/DDBJ databases">
        <title>Positive selection, recombination, and allopatry shape intraspecific diversity of widespread and dominant cyanobacteria.</title>
        <authorList>
            <person name="Wei J."/>
            <person name="Shu W."/>
            <person name="Hu C."/>
        </authorList>
    </citation>
    <scope>NUCLEOTIDE SEQUENCE [LARGE SCALE GENOMIC DNA]</scope>
    <source>
        <strain evidence="6 7">AS-A4</strain>
    </source>
</reference>
<feature type="transmembrane region" description="Helical" evidence="3">
    <location>
        <begin position="51"/>
        <end position="71"/>
    </location>
</feature>
<dbReference type="NCBIfam" id="TIGR00350">
    <property type="entry name" value="lytR_cpsA_psr"/>
    <property type="match status" value="1"/>
</dbReference>
<proteinExistence type="inferred from homology"/>
<evidence type="ECO:0000256" key="3">
    <source>
        <dbReference type="SAM" id="Phobius"/>
    </source>
</evidence>
<dbReference type="EMBL" id="JAMPLM010000006">
    <property type="protein sequence ID" value="MEP1058601.1"/>
    <property type="molecule type" value="Genomic_DNA"/>
</dbReference>
<dbReference type="Pfam" id="PF03816">
    <property type="entry name" value="LytR_cpsA_psr"/>
    <property type="match status" value="1"/>
</dbReference>
<keyword evidence="3" id="KW-0812">Transmembrane</keyword>
<dbReference type="Pfam" id="PF13399">
    <property type="entry name" value="LytR_C"/>
    <property type="match status" value="1"/>
</dbReference>
<dbReference type="Gene3D" id="3.40.630.190">
    <property type="entry name" value="LCP protein"/>
    <property type="match status" value="1"/>
</dbReference>
<evidence type="ECO:0000259" key="4">
    <source>
        <dbReference type="Pfam" id="PF03816"/>
    </source>
</evidence>
<gene>
    <name evidence="6" type="ORF">NDI38_09135</name>
</gene>
<dbReference type="Proteomes" id="UP001476950">
    <property type="component" value="Unassembled WGS sequence"/>
</dbReference>
<name>A0ABV0KH79_9CYAN</name>
<feature type="region of interest" description="Disordered" evidence="2">
    <location>
        <begin position="1"/>
        <end position="39"/>
    </location>
</feature>
<keyword evidence="3" id="KW-0472">Membrane</keyword>
<evidence type="ECO:0000313" key="7">
    <source>
        <dbReference type="Proteomes" id="UP001476950"/>
    </source>
</evidence>
<protein>
    <submittedName>
        <fullName evidence="6">LCP family protein</fullName>
    </submittedName>
</protein>
<dbReference type="RefSeq" id="WP_347240095.1">
    <property type="nucleotide sequence ID" value="NZ_JAMPLM010000006.1"/>
</dbReference>
<dbReference type="InterPro" id="IPR004474">
    <property type="entry name" value="LytR_CpsA_psr"/>
</dbReference>